<dbReference type="eggNOG" id="ENOG502S6T0">
    <property type="taxonomic scope" value="Eukaryota"/>
</dbReference>
<keyword evidence="5" id="KW-1185">Reference proteome</keyword>
<dbReference type="EMBL" id="CT868083">
    <property type="protein sequence ID" value="CAK70473.1"/>
    <property type="molecule type" value="Genomic_DNA"/>
</dbReference>
<dbReference type="OrthoDB" id="409374at2759"/>
<dbReference type="InterPro" id="IPR006212">
    <property type="entry name" value="Furin_repeat"/>
</dbReference>
<dbReference type="SMART" id="SM00261">
    <property type="entry name" value="FU"/>
    <property type="match status" value="4"/>
</dbReference>
<dbReference type="AlphaFoldDB" id="A0CI56"/>
<evidence type="ECO:0008006" key="6">
    <source>
        <dbReference type="Google" id="ProtNLM"/>
    </source>
</evidence>
<dbReference type="InParanoid" id="A0CI56"/>
<dbReference type="PANTHER" id="PTHR38934">
    <property type="entry name" value="HYPHALLY REGULATED CELL WALL PROTEIN 1"/>
    <property type="match status" value="1"/>
</dbReference>
<dbReference type="SUPFAM" id="SSF57184">
    <property type="entry name" value="Growth factor receptor domain"/>
    <property type="match status" value="3"/>
</dbReference>
<dbReference type="GeneID" id="5023655"/>
<organism evidence="4 5">
    <name type="scientific">Paramecium tetraurelia</name>
    <dbReference type="NCBI Taxonomy" id="5888"/>
    <lineage>
        <taxon>Eukaryota</taxon>
        <taxon>Sar</taxon>
        <taxon>Alveolata</taxon>
        <taxon>Ciliophora</taxon>
        <taxon>Intramacronucleata</taxon>
        <taxon>Oligohymenophorea</taxon>
        <taxon>Peniculida</taxon>
        <taxon>Parameciidae</taxon>
        <taxon>Paramecium</taxon>
    </lineage>
</organism>
<reference evidence="4 5" key="1">
    <citation type="journal article" date="2006" name="Nature">
        <title>Global trends of whole-genome duplications revealed by the ciliate Paramecium tetraurelia.</title>
        <authorList>
            <consortium name="Genoscope"/>
            <person name="Aury J.-M."/>
            <person name="Jaillon O."/>
            <person name="Duret L."/>
            <person name="Noel B."/>
            <person name="Jubin C."/>
            <person name="Porcel B.M."/>
            <person name="Segurens B."/>
            <person name="Daubin V."/>
            <person name="Anthouard V."/>
            <person name="Aiach N."/>
            <person name="Arnaiz O."/>
            <person name="Billaut A."/>
            <person name="Beisson J."/>
            <person name="Blanc I."/>
            <person name="Bouhouche K."/>
            <person name="Camara F."/>
            <person name="Duharcourt S."/>
            <person name="Guigo R."/>
            <person name="Gogendeau D."/>
            <person name="Katinka M."/>
            <person name="Keller A.-M."/>
            <person name="Kissmehl R."/>
            <person name="Klotz C."/>
            <person name="Koll F."/>
            <person name="Le Moue A."/>
            <person name="Lepere C."/>
            <person name="Malinsky S."/>
            <person name="Nowacki M."/>
            <person name="Nowak J.K."/>
            <person name="Plattner H."/>
            <person name="Poulain J."/>
            <person name="Ruiz F."/>
            <person name="Serrano V."/>
            <person name="Zagulski M."/>
            <person name="Dessen P."/>
            <person name="Betermier M."/>
            <person name="Weissenbach J."/>
            <person name="Scarpelli C."/>
            <person name="Schachter V."/>
            <person name="Sperling L."/>
            <person name="Meyer E."/>
            <person name="Cohen J."/>
            <person name="Wincker P."/>
        </authorList>
    </citation>
    <scope>NUCLEOTIDE SEQUENCE [LARGE SCALE GENOMIC DNA]</scope>
    <source>
        <strain evidence="4 5">Stock d4-2</strain>
    </source>
</reference>
<evidence type="ECO:0000313" key="4">
    <source>
        <dbReference type="EMBL" id="CAK70473.1"/>
    </source>
</evidence>
<gene>
    <name evidence="4" type="ORF">GSPATT00038577001</name>
</gene>
<dbReference type="KEGG" id="ptm:GSPATT00038577001"/>
<dbReference type="NCBIfam" id="TIGR02232">
    <property type="entry name" value="myxo_disulf_rpt"/>
    <property type="match status" value="3"/>
</dbReference>
<dbReference type="Pfam" id="PF13948">
    <property type="entry name" value="DUF4215"/>
    <property type="match status" value="6"/>
</dbReference>
<accession>A0CI56</accession>
<sequence length="876" mass="100578">MSVVIAFLDVKKVVYIVIMVNALLCAEQYELYKDRCLLIQQCQIGLYLNQELQICQSSCGDGYVTEWEQCDDQNMEQFDGCYQCKYECDDNCIECIQGECFQCSQEFNIVENKCLSKCEDTCLNCVQGGCQLCSSGYFLNEYFICVKIGCEYDFSCTSHCGNGILEDMEQCDDQNLFNDDGCNNYCEQTCDVNCTSCIDGVCFECKKGWKLGLYLCDPICGDSFVFGNEECDDGNQTNFDGCFQCKYQCSQYCENCLNGICQSCQPNYEFDQFSNSCKPIQPLLTINEQPNCKILNNNQCIFCQQGYLDSFKNLCIIDFNMNKCPKNCRKCVLSKCLECEFGYYGNKCMPKCGDGIIVLEEECDDGKEFQLDTCLHCKQQCLQYCKTCVYGVCTNCISGFYLDIVSNSCNSVCNDKIQAMDEVCDDGNDLKYDGCYQCKYQCQMECLDCQFGKCTLCEPPLILTNDICAQLNLCDNLKGLYQDNNGIDCLPQCGDGIVAGNEFCDDKNDVPFDGCYECKFQCSLQCLICNKGECFQCYNDYTLQNNQCSFYNNTSSNGQNPEQLSLNEDMVCRGYECVYSKKPRMKLSYKMQSFALQYVEITFDQEVKFRDQVQKGKNLFNISINDIDSQYYNITINSIQDISFDLQYAQYQVQVELFLQLSTKPVLLVQLNQEIINGNNQTLFQSNQSISLQTPKIMSEQLKQVSIYAQQSNNAFMIGAILICIISLVSGESSFVVETLNLLQYQSFLRFINVEYPENLYIYFQAQELLSISSYLQLFQIDDYLNLITRKEKQIDLNGKFQQYNVEADLFTNILPQLIQCLVLVILLYFAENLYNILFRLSKYLRHLVHEKTLQSKNFIYNDQFNTGLQKLHSNH</sequence>
<protein>
    <recommendedName>
        <fullName evidence="6">TNFR-Cys domain-containing protein</fullName>
    </recommendedName>
</protein>
<evidence type="ECO:0000256" key="2">
    <source>
        <dbReference type="ARBA" id="ARBA00022737"/>
    </source>
</evidence>
<keyword evidence="2" id="KW-0677">Repeat</keyword>
<name>A0CI56_PARTE</name>
<keyword evidence="1" id="KW-0732">Signal</keyword>
<evidence type="ECO:0000313" key="5">
    <source>
        <dbReference type="Proteomes" id="UP000000600"/>
    </source>
</evidence>
<dbReference type="InterPro" id="IPR009030">
    <property type="entry name" value="Growth_fac_rcpt_cys_sf"/>
</dbReference>
<evidence type="ECO:0000256" key="1">
    <source>
        <dbReference type="ARBA" id="ARBA00022729"/>
    </source>
</evidence>
<dbReference type="PANTHER" id="PTHR38934:SF6">
    <property type="entry name" value="CHROMOSOME UNDETERMINED SCAFFOLD_176, WHOLE GENOME SHOTGUN SEQUENCE"/>
    <property type="match status" value="1"/>
</dbReference>
<dbReference type="InterPro" id="IPR011936">
    <property type="entry name" value="Myxo_disulph_rpt"/>
</dbReference>
<proteinExistence type="predicted"/>
<dbReference type="HOGENOM" id="CLU_011655_0_0_1"/>
<dbReference type="Proteomes" id="UP000000600">
    <property type="component" value="Unassembled WGS sequence"/>
</dbReference>
<evidence type="ECO:0000256" key="3">
    <source>
        <dbReference type="ARBA" id="ARBA00023157"/>
    </source>
</evidence>
<keyword evidence="3" id="KW-1015">Disulfide bond</keyword>
<dbReference type="RefSeq" id="XP_001437870.1">
    <property type="nucleotide sequence ID" value="XM_001437833.1"/>
</dbReference>